<dbReference type="InterPro" id="IPR014748">
    <property type="entry name" value="Enoyl-CoA_hydra_C"/>
</dbReference>
<evidence type="ECO:0000256" key="5">
    <source>
        <dbReference type="ARBA" id="ARBA00023235"/>
    </source>
</evidence>
<comment type="caution">
    <text evidence="7">The sequence shown here is derived from an EMBL/GenBank/DDBJ whole genome shotgun (WGS) entry which is preliminary data.</text>
</comment>
<dbReference type="NCBIfam" id="NF005699">
    <property type="entry name" value="PRK07509.1"/>
    <property type="match status" value="1"/>
</dbReference>
<comment type="pathway">
    <text evidence="1">Lipid metabolism; fatty acid beta-oxidation.</text>
</comment>
<accession>A0A556AUB6</accession>
<evidence type="ECO:0000256" key="1">
    <source>
        <dbReference type="ARBA" id="ARBA00005005"/>
    </source>
</evidence>
<dbReference type="CDD" id="cd06558">
    <property type="entry name" value="crotonase-like"/>
    <property type="match status" value="1"/>
</dbReference>
<dbReference type="InterPro" id="IPR001753">
    <property type="entry name" value="Enoyl-CoA_hydra/iso"/>
</dbReference>
<proteinExistence type="inferred from homology"/>
<dbReference type="GO" id="GO:0016853">
    <property type="term" value="F:isomerase activity"/>
    <property type="evidence" value="ECO:0007669"/>
    <property type="project" value="UniProtKB-KW"/>
</dbReference>
<keyword evidence="8" id="KW-1185">Reference proteome</keyword>
<organism evidence="7 8">
    <name type="scientific">Verticiella sediminum</name>
    <dbReference type="NCBI Taxonomy" id="1247510"/>
    <lineage>
        <taxon>Bacteria</taxon>
        <taxon>Pseudomonadati</taxon>
        <taxon>Pseudomonadota</taxon>
        <taxon>Betaproteobacteria</taxon>
        <taxon>Burkholderiales</taxon>
        <taxon>Alcaligenaceae</taxon>
        <taxon>Verticiella</taxon>
    </lineage>
</organism>
<sequence>MRQNRFRDRVEVTLDEAGVAQVVLDRPDKLNALDGDMFEGLVEAGDWLDRAQGLRAVVLRGAGRAFCAGLDMASFARMREGAGDTATRDLLARTHGLANRAQQVAWQWRTLPVPVIAAVHGAAFGGGLQVALGADVRYLSPDAQMSVMEIRWGLVPDMAGIALMRELLRADVARELVYSGRVLKADEACALGLGTRVCTDPVHEALAFAADVAARSPDAIRAAKRLLGQGADADAGELLMAESVEQQKLIGSPNQREAVLAGMEKREARYIDVD</sequence>
<dbReference type="PANTHER" id="PTHR43149">
    <property type="entry name" value="ENOYL-COA HYDRATASE"/>
    <property type="match status" value="1"/>
</dbReference>
<protein>
    <submittedName>
        <fullName evidence="7">Crotonase/enoyl-CoA hydratase family protein</fullName>
    </submittedName>
</protein>
<dbReference type="AlphaFoldDB" id="A0A556AUB6"/>
<reference evidence="7 8" key="1">
    <citation type="submission" date="2019-07" db="EMBL/GenBank/DDBJ databases">
        <title>Qingshengfaniella alkalisoli gen. nov., sp. nov., isolated from saline soil.</title>
        <authorList>
            <person name="Xu L."/>
            <person name="Huang X.-X."/>
            <person name="Sun J.-Q."/>
        </authorList>
    </citation>
    <scope>NUCLEOTIDE SEQUENCE [LARGE SCALE GENOMIC DNA]</scope>
    <source>
        <strain evidence="7 8">DSM 27279</strain>
    </source>
</reference>
<keyword evidence="3" id="KW-0276">Fatty acid metabolism</keyword>
<dbReference type="Pfam" id="PF00378">
    <property type="entry name" value="ECH_1"/>
    <property type="match status" value="1"/>
</dbReference>
<dbReference type="RefSeq" id="WP_143947789.1">
    <property type="nucleotide sequence ID" value="NZ_BAABMB010000002.1"/>
</dbReference>
<evidence type="ECO:0000256" key="2">
    <source>
        <dbReference type="ARBA" id="ARBA00005254"/>
    </source>
</evidence>
<evidence type="ECO:0000256" key="3">
    <source>
        <dbReference type="ARBA" id="ARBA00022832"/>
    </source>
</evidence>
<dbReference type="SUPFAM" id="SSF52096">
    <property type="entry name" value="ClpP/crotonase"/>
    <property type="match status" value="1"/>
</dbReference>
<keyword evidence="5" id="KW-0413">Isomerase</keyword>
<dbReference type="InterPro" id="IPR018376">
    <property type="entry name" value="Enoyl-CoA_hyd/isom_CS"/>
</dbReference>
<dbReference type="UniPathway" id="UPA00659"/>
<evidence type="ECO:0000313" key="8">
    <source>
        <dbReference type="Proteomes" id="UP000318405"/>
    </source>
</evidence>
<name>A0A556AUB6_9BURK</name>
<dbReference type="EMBL" id="VLTJ01000015">
    <property type="protein sequence ID" value="TSH96496.1"/>
    <property type="molecule type" value="Genomic_DNA"/>
</dbReference>
<dbReference type="OrthoDB" id="4608673at2"/>
<evidence type="ECO:0000256" key="6">
    <source>
        <dbReference type="RuleBase" id="RU003707"/>
    </source>
</evidence>
<comment type="similarity">
    <text evidence="2 6">Belongs to the enoyl-CoA hydratase/isomerase family.</text>
</comment>
<dbReference type="InterPro" id="IPR029045">
    <property type="entry name" value="ClpP/crotonase-like_dom_sf"/>
</dbReference>
<keyword evidence="4" id="KW-0443">Lipid metabolism</keyword>
<dbReference type="Proteomes" id="UP000318405">
    <property type="component" value="Unassembled WGS sequence"/>
</dbReference>
<dbReference type="GO" id="GO:0006635">
    <property type="term" value="P:fatty acid beta-oxidation"/>
    <property type="evidence" value="ECO:0007669"/>
    <property type="project" value="UniProtKB-UniPathway"/>
</dbReference>
<dbReference type="PANTHER" id="PTHR43149:SF1">
    <property type="entry name" value="DELTA(3,5)-DELTA(2,4)-DIENOYL-COA ISOMERASE, MITOCHONDRIAL"/>
    <property type="match status" value="1"/>
</dbReference>
<dbReference type="InterPro" id="IPR045002">
    <property type="entry name" value="Ech1-like"/>
</dbReference>
<dbReference type="Gene3D" id="3.90.226.10">
    <property type="entry name" value="2-enoyl-CoA Hydratase, Chain A, domain 1"/>
    <property type="match status" value="1"/>
</dbReference>
<gene>
    <name evidence="7" type="ORF">FOZ76_08855</name>
</gene>
<dbReference type="Gene3D" id="1.10.12.10">
    <property type="entry name" value="Lyase 2-enoyl-coa Hydratase, Chain A, domain 2"/>
    <property type="match status" value="1"/>
</dbReference>
<evidence type="ECO:0000313" key="7">
    <source>
        <dbReference type="EMBL" id="TSH96496.1"/>
    </source>
</evidence>
<dbReference type="PROSITE" id="PS00166">
    <property type="entry name" value="ENOYL_COA_HYDRATASE"/>
    <property type="match status" value="1"/>
</dbReference>
<evidence type="ECO:0000256" key="4">
    <source>
        <dbReference type="ARBA" id="ARBA00023098"/>
    </source>
</evidence>